<feature type="domain" description="Glycosyltransferase 2-like" evidence="1">
    <location>
        <begin position="6"/>
        <end position="172"/>
    </location>
</feature>
<dbReference type="RefSeq" id="WP_380705807.1">
    <property type="nucleotide sequence ID" value="NZ_JBHSAP010000018.1"/>
</dbReference>
<proteinExistence type="predicted"/>
<comment type="caution">
    <text evidence="2">The sequence shown here is derived from an EMBL/GenBank/DDBJ whole genome shotgun (WGS) entry which is preliminary data.</text>
</comment>
<protein>
    <submittedName>
        <fullName evidence="2">Glycosyltransferase family 2 protein</fullName>
        <ecNumber evidence="2">2.4.-.-</ecNumber>
    </submittedName>
</protein>
<organism evidence="2 3">
    <name type="scientific">Salinithrix halophila</name>
    <dbReference type="NCBI Taxonomy" id="1485204"/>
    <lineage>
        <taxon>Bacteria</taxon>
        <taxon>Bacillati</taxon>
        <taxon>Bacillota</taxon>
        <taxon>Bacilli</taxon>
        <taxon>Bacillales</taxon>
        <taxon>Thermoactinomycetaceae</taxon>
        <taxon>Salinithrix</taxon>
    </lineage>
</organism>
<dbReference type="InterPro" id="IPR001173">
    <property type="entry name" value="Glyco_trans_2-like"/>
</dbReference>
<accession>A0ABV8JH89</accession>
<dbReference type="CDD" id="cd04186">
    <property type="entry name" value="GT_2_like_c"/>
    <property type="match status" value="1"/>
</dbReference>
<dbReference type="InterPro" id="IPR029044">
    <property type="entry name" value="Nucleotide-diphossugar_trans"/>
</dbReference>
<dbReference type="GO" id="GO:0016757">
    <property type="term" value="F:glycosyltransferase activity"/>
    <property type="evidence" value="ECO:0007669"/>
    <property type="project" value="UniProtKB-KW"/>
</dbReference>
<keyword evidence="2" id="KW-0328">Glycosyltransferase</keyword>
<sequence length="253" mass="29247">MKPTVSVIIPVRNQLAFTRQCLAAIRTYTPLPHEVIFVDNDSTDGTTSFLRKRVKQEVGSTWIRNPVNRGFAAAVNQGMKKAQGEYFLLLNNDTLVSSRWMELLLAVLRSDVSIGMTGPVSNKAIPEQKVSVRLSRIPSIHRYSQFHNRHNPGLWRETRRLSGFCLAIPRRIWEEVGEWDERFGLGTYEDDDYSYRVRKAGYRLIVAGDTYVHHFGSRSFRRRGRAEFLKILAQNRHYFLRKWDLPEPPGGLL</sequence>
<name>A0ABV8JH89_9BACL</name>
<gene>
    <name evidence="2" type="ORF">ACFOUO_14320</name>
</gene>
<dbReference type="EC" id="2.4.-.-" evidence="2"/>
<dbReference type="PANTHER" id="PTHR43179:SF7">
    <property type="entry name" value="RHAMNOSYLTRANSFERASE WBBL"/>
    <property type="match status" value="1"/>
</dbReference>
<dbReference type="SUPFAM" id="SSF53448">
    <property type="entry name" value="Nucleotide-diphospho-sugar transferases"/>
    <property type="match status" value="1"/>
</dbReference>
<dbReference type="Proteomes" id="UP001595843">
    <property type="component" value="Unassembled WGS sequence"/>
</dbReference>
<reference evidence="3" key="1">
    <citation type="journal article" date="2019" name="Int. J. Syst. Evol. Microbiol.">
        <title>The Global Catalogue of Microorganisms (GCM) 10K type strain sequencing project: providing services to taxonomists for standard genome sequencing and annotation.</title>
        <authorList>
            <consortium name="The Broad Institute Genomics Platform"/>
            <consortium name="The Broad Institute Genome Sequencing Center for Infectious Disease"/>
            <person name="Wu L."/>
            <person name="Ma J."/>
        </authorList>
    </citation>
    <scope>NUCLEOTIDE SEQUENCE [LARGE SCALE GENOMIC DNA]</scope>
    <source>
        <strain evidence="3">IBRC-M 10813</strain>
    </source>
</reference>
<dbReference type="Pfam" id="PF00535">
    <property type="entry name" value="Glycos_transf_2"/>
    <property type="match status" value="1"/>
</dbReference>
<keyword evidence="3" id="KW-1185">Reference proteome</keyword>
<evidence type="ECO:0000313" key="3">
    <source>
        <dbReference type="Proteomes" id="UP001595843"/>
    </source>
</evidence>
<keyword evidence="2" id="KW-0808">Transferase</keyword>
<evidence type="ECO:0000259" key="1">
    <source>
        <dbReference type="Pfam" id="PF00535"/>
    </source>
</evidence>
<evidence type="ECO:0000313" key="2">
    <source>
        <dbReference type="EMBL" id="MFC4077974.1"/>
    </source>
</evidence>
<dbReference type="PANTHER" id="PTHR43179">
    <property type="entry name" value="RHAMNOSYLTRANSFERASE WBBL"/>
    <property type="match status" value="1"/>
</dbReference>
<dbReference type="EMBL" id="JBHSAP010000018">
    <property type="protein sequence ID" value="MFC4077974.1"/>
    <property type="molecule type" value="Genomic_DNA"/>
</dbReference>
<dbReference type="Gene3D" id="3.90.550.10">
    <property type="entry name" value="Spore Coat Polysaccharide Biosynthesis Protein SpsA, Chain A"/>
    <property type="match status" value="1"/>
</dbReference>